<keyword evidence="1" id="KW-0677">Repeat</keyword>
<dbReference type="GO" id="GO:0051015">
    <property type="term" value="F:actin filament binding"/>
    <property type="evidence" value="ECO:0007669"/>
    <property type="project" value="InterPro"/>
</dbReference>
<organism evidence="4 5">
    <name type="scientific">Arachis hypogaea</name>
    <name type="common">Peanut</name>
    <dbReference type="NCBI Taxonomy" id="3818"/>
    <lineage>
        <taxon>Eukaryota</taxon>
        <taxon>Viridiplantae</taxon>
        <taxon>Streptophyta</taxon>
        <taxon>Embryophyta</taxon>
        <taxon>Tracheophyta</taxon>
        <taxon>Spermatophyta</taxon>
        <taxon>Magnoliopsida</taxon>
        <taxon>eudicotyledons</taxon>
        <taxon>Gunneridae</taxon>
        <taxon>Pentapetalae</taxon>
        <taxon>rosids</taxon>
        <taxon>fabids</taxon>
        <taxon>Fabales</taxon>
        <taxon>Fabaceae</taxon>
        <taxon>Papilionoideae</taxon>
        <taxon>50 kb inversion clade</taxon>
        <taxon>dalbergioids sensu lato</taxon>
        <taxon>Dalbergieae</taxon>
        <taxon>Pterocarpus clade</taxon>
        <taxon>Arachis</taxon>
    </lineage>
</organism>
<feature type="transmembrane region" description="Helical" evidence="3">
    <location>
        <begin position="53"/>
        <end position="74"/>
    </location>
</feature>
<dbReference type="InterPro" id="IPR013783">
    <property type="entry name" value="Ig-like_fold"/>
</dbReference>
<evidence type="ECO:0000256" key="3">
    <source>
        <dbReference type="SAM" id="Phobius"/>
    </source>
</evidence>
<dbReference type="Proteomes" id="UP000289738">
    <property type="component" value="Chromosome B05"/>
</dbReference>
<dbReference type="Gene3D" id="2.60.40.10">
    <property type="entry name" value="Immunoglobulins"/>
    <property type="match status" value="1"/>
</dbReference>
<evidence type="ECO:0000313" key="4">
    <source>
        <dbReference type="EMBL" id="RYR09880.1"/>
    </source>
</evidence>
<dbReference type="PROSITE" id="PS50194">
    <property type="entry name" value="FILAMIN_REPEAT"/>
    <property type="match status" value="1"/>
</dbReference>
<evidence type="ECO:0000256" key="2">
    <source>
        <dbReference type="PROSITE-ProRule" id="PRU00087"/>
    </source>
</evidence>
<dbReference type="GO" id="GO:0048235">
    <property type="term" value="P:pollen sperm cell differentiation"/>
    <property type="evidence" value="ECO:0007669"/>
    <property type="project" value="TreeGrafter"/>
</dbReference>
<feature type="repeat" description="Filamin" evidence="2">
    <location>
        <begin position="223"/>
        <end position="285"/>
    </location>
</feature>
<dbReference type="Pfam" id="PF00630">
    <property type="entry name" value="Filamin"/>
    <property type="match status" value="1"/>
</dbReference>
<proteinExistence type="predicted"/>
<dbReference type="EMBL" id="SDMP01000015">
    <property type="protein sequence ID" value="RYR09880.1"/>
    <property type="molecule type" value="Genomic_DNA"/>
</dbReference>
<dbReference type="InterPro" id="IPR014756">
    <property type="entry name" value="Ig_E-set"/>
</dbReference>
<keyword evidence="3" id="KW-0472">Membrane</keyword>
<dbReference type="PANTHER" id="PTHR38537:SF8">
    <property type="entry name" value="FILAMIN-A"/>
    <property type="match status" value="1"/>
</dbReference>
<gene>
    <name evidence="4" type="ORF">Ahy_B05g078308</name>
</gene>
<dbReference type="STRING" id="3818.A0A444Z6U2"/>
<dbReference type="PANTHER" id="PTHR38537">
    <property type="entry name" value="JITTERBUG, ISOFORM N"/>
    <property type="match status" value="1"/>
</dbReference>
<sequence length="376" mass="41266">MPSLSVEDVTSSAVAAAAARVARAPSIALIAFAPFVAIVSLRRALVLRAPSAAALVATSSLLAGGLSSSLLVAVSSGYGMENYIFASLSMCKKKQISEVVYEINLCNLGYGMENYIFASIWCLWIATSSKIFRDKMVNRRESSIAMSAFHVDYTPEKKGFYDIHVYCGNVLLNKGHTLRKEVKAGEVNGSLSNVVKFSSKVAKMSENEILVQLMDSFANPVLAQQSRLKLETTSANKSLFQTLDIKDNKDGSYNCSYMAKDVGTYEICASFDGKDILPCPFSINVYSSEYFPKANNDIVSVWEDQSIAIDALANDYFAEYEAHVSDFRAAKFLKPDFFDPLRGTDNEAKVESRDSKTSAMRLIIIQRRSGPLSGDY</sequence>
<dbReference type="InterPro" id="IPR017868">
    <property type="entry name" value="Filamin/ABP280_repeat-like"/>
</dbReference>
<dbReference type="SUPFAM" id="SSF81296">
    <property type="entry name" value="E set domains"/>
    <property type="match status" value="1"/>
</dbReference>
<comment type="caution">
    <text evidence="4">The sequence shown here is derived from an EMBL/GenBank/DDBJ whole genome shotgun (WGS) entry which is preliminary data.</text>
</comment>
<evidence type="ECO:0000313" key="5">
    <source>
        <dbReference type="Proteomes" id="UP000289738"/>
    </source>
</evidence>
<dbReference type="AlphaFoldDB" id="A0A444Z6U2"/>
<protein>
    <submittedName>
        <fullName evidence="4">Uncharacterized protein</fullName>
    </submittedName>
</protein>
<keyword evidence="3" id="KW-1133">Transmembrane helix</keyword>
<accession>A0A444Z6U2</accession>
<evidence type="ECO:0000256" key="1">
    <source>
        <dbReference type="ARBA" id="ARBA00022737"/>
    </source>
</evidence>
<keyword evidence="3" id="KW-0812">Transmembrane</keyword>
<reference evidence="4 5" key="1">
    <citation type="submission" date="2019-01" db="EMBL/GenBank/DDBJ databases">
        <title>Sequencing of cultivated peanut Arachis hypogaea provides insights into genome evolution and oil improvement.</title>
        <authorList>
            <person name="Chen X."/>
        </authorList>
    </citation>
    <scope>NUCLEOTIDE SEQUENCE [LARGE SCALE GENOMIC DNA]</scope>
    <source>
        <strain evidence="5">cv. Fuhuasheng</strain>
        <tissue evidence="4">Leaves</tissue>
    </source>
</reference>
<dbReference type="GO" id="GO:0030036">
    <property type="term" value="P:actin cytoskeleton organization"/>
    <property type="evidence" value="ECO:0007669"/>
    <property type="project" value="InterPro"/>
</dbReference>
<dbReference type="InterPro" id="IPR001298">
    <property type="entry name" value="Filamin/ABP280_rpt"/>
</dbReference>
<feature type="transmembrane region" description="Helical" evidence="3">
    <location>
        <begin position="20"/>
        <end position="41"/>
    </location>
</feature>
<name>A0A444Z6U2_ARAHY</name>
<keyword evidence="5" id="KW-1185">Reference proteome</keyword>
<dbReference type="SMART" id="SM00557">
    <property type="entry name" value="IG_FLMN"/>
    <property type="match status" value="1"/>
</dbReference>
<dbReference type="InterPro" id="IPR044801">
    <property type="entry name" value="Filamin"/>
</dbReference>